<dbReference type="InterPro" id="IPR023319">
    <property type="entry name" value="Tex-like_HTH_dom_sf"/>
</dbReference>
<dbReference type="Pfam" id="PF16921">
    <property type="entry name" value="Tex_YqgF"/>
    <property type="match status" value="1"/>
</dbReference>
<dbReference type="InterPro" id="IPR041692">
    <property type="entry name" value="HHH_9"/>
</dbReference>
<dbReference type="Pfam" id="PF12836">
    <property type="entry name" value="HHH_3"/>
    <property type="match status" value="1"/>
</dbReference>
<dbReference type="InterPro" id="IPR018974">
    <property type="entry name" value="Tex-like_N"/>
</dbReference>
<dbReference type="InterPro" id="IPR050437">
    <property type="entry name" value="Ribos_protein_bS1-like"/>
</dbReference>
<dbReference type="Pfam" id="PF00575">
    <property type="entry name" value="S1"/>
    <property type="match status" value="1"/>
</dbReference>
<proteinExistence type="predicted"/>
<feature type="region of interest" description="Disordered" evidence="1">
    <location>
        <begin position="725"/>
        <end position="762"/>
    </location>
</feature>
<dbReference type="Pfam" id="PF17674">
    <property type="entry name" value="HHH_9"/>
    <property type="match status" value="1"/>
</dbReference>
<dbReference type="FunCoup" id="W0DVB9">
    <property type="interactions" value="402"/>
</dbReference>
<dbReference type="CDD" id="cd05685">
    <property type="entry name" value="S1_Tex"/>
    <property type="match status" value="1"/>
</dbReference>
<gene>
    <name evidence="3" type="ORF">THIAE_04815</name>
</gene>
<dbReference type="EMBL" id="CP007030">
    <property type="protein sequence ID" value="AHF01203.1"/>
    <property type="molecule type" value="Genomic_DNA"/>
</dbReference>
<organism evidence="3 4">
    <name type="scientific">Thiomicrospira aerophila AL3</name>
    <dbReference type="NCBI Taxonomy" id="717772"/>
    <lineage>
        <taxon>Bacteria</taxon>
        <taxon>Pseudomonadati</taxon>
        <taxon>Pseudomonadota</taxon>
        <taxon>Gammaproteobacteria</taxon>
        <taxon>Thiotrichales</taxon>
        <taxon>Piscirickettsiaceae</taxon>
        <taxon>Thiomicrospira</taxon>
    </lineage>
</organism>
<protein>
    <submittedName>
        <fullName evidence="3">Transcription accessory protein</fullName>
    </submittedName>
</protein>
<evidence type="ECO:0000313" key="3">
    <source>
        <dbReference type="EMBL" id="AHF01203.1"/>
    </source>
</evidence>
<dbReference type="RefSeq" id="WP_006460262.1">
    <property type="nucleotide sequence ID" value="NZ_CP007030.1"/>
</dbReference>
<dbReference type="InterPro" id="IPR012337">
    <property type="entry name" value="RNaseH-like_sf"/>
</dbReference>
<dbReference type="PANTHER" id="PTHR10724:SF10">
    <property type="entry name" value="S1 RNA-BINDING DOMAIN-CONTAINING PROTEIN 1"/>
    <property type="match status" value="1"/>
</dbReference>
<evidence type="ECO:0000313" key="4">
    <source>
        <dbReference type="Proteomes" id="UP000005380"/>
    </source>
</evidence>
<dbReference type="GO" id="GO:0005737">
    <property type="term" value="C:cytoplasm"/>
    <property type="evidence" value="ECO:0007669"/>
    <property type="project" value="UniProtKB-ARBA"/>
</dbReference>
<sequence>MTEQTFAKIIANELAVQPNQVAAAMALFAEGATVPFIARYRKEVTAGLEDHQLRDIETRLAYLTSLEERKQTILSSIAAQQKLTPELEADILACASKTLLEDLYRPFKPVRNSKATKAKEAGLEPLALALLADPNLNPEEQAQAFVNSEKDIDSTATALSGAQDILVEHFAQAAGLVAQLRERLWREGVVMSTQIKDAVDEGEKFKDYYAYQEAISKIPSHRALALFRGEAAAILRLKLELPDQQDYAVHPYVEQMRAFYQLRITNTPCESLLMQALQQAWRLKLAKSLETELFSRLREQAEQTAIEVFAHNLKDLLLAAPAGAKVTLALDPGYRTGVKLAVVDQTGKFLHQEVIYPHVPQQQWQQSKAILAKLIKQYQVELVSIGNGTASRETDQLVAETLKEFGLTSTQKAMVSEAGASVYSASSLAQQEFPNLDVTIRGAVSIARRLQDPLAELVKIDPKAIGVGQYQHDVNQIALAQALQATVEDCVNSVGVDLNTASSALLGYVSGLSPTLANNIVAWRDANGRFNQRKQLRLVPRLGPKAFEQAAGFLRIRDGEDPLDQSAVHPESYSIVTKMAARLGVKVADLIGQPTLIKQLKLNEFVADTIGMPTLMDIVAELEKPGRDPRPSFVTARFDESITELKDLAPGLVLEGVVTNVTHFGAFVDVGVHQDGLVHISHLADQFVSDPHQVIKAGQVVKVTVLDVEVARKRISLSMKSNPTLSSAGLAASATQNKVERKTADQKTAKPTPNNNGFGTLADKFAALKR</sequence>
<dbReference type="SUPFAM" id="SSF50249">
    <property type="entry name" value="Nucleic acid-binding proteins"/>
    <property type="match status" value="1"/>
</dbReference>
<dbReference type="Pfam" id="PF22706">
    <property type="entry name" value="Tex_central_region"/>
    <property type="match status" value="1"/>
</dbReference>
<dbReference type="SMART" id="SM00316">
    <property type="entry name" value="S1"/>
    <property type="match status" value="1"/>
</dbReference>
<dbReference type="InterPro" id="IPR037027">
    <property type="entry name" value="YqgF/RNaseH-like_dom_sf"/>
</dbReference>
<dbReference type="InParanoid" id="W0DVB9"/>
<name>W0DVB9_9GAMM</name>
<dbReference type="GO" id="GO:0006139">
    <property type="term" value="P:nucleobase-containing compound metabolic process"/>
    <property type="evidence" value="ECO:0007669"/>
    <property type="project" value="InterPro"/>
</dbReference>
<dbReference type="FunFam" id="3.30.420.140:FF:000001">
    <property type="entry name" value="RNA-binding transcriptional accessory protein"/>
    <property type="match status" value="1"/>
</dbReference>
<dbReference type="Gene3D" id="1.10.150.310">
    <property type="entry name" value="Tex RuvX-like domain-like"/>
    <property type="match status" value="1"/>
</dbReference>
<dbReference type="HOGENOM" id="CLU_009833_0_2_6"/>
<dbReference type="FunFam" id="1.10.10.650:FF:000001">
    <property type="entry name" value="S1 RNA-binding domain 1"/>
    <property type="match status" value="1"/>
</dbReference>
<dbReference type="InterPro" id="IPR006641">
    <property type="entry name" value="YqgF/RNaseH-like_dom"/>
</dbReference>
<dbReference type="Gene3D" id="1.10.3500.10">
    <property type="entry name" value="Tex N-terminal region-like"/>
    <property type="match status" value="1"/>
</dbReference>
<dbReference type="SUPFAM" id="SSF53098">
    <property type="entry name" value="Ribonuclease H-like"/>
    <property type="match status" value="1"/>
</dbReference>
<accession>W0DVB9</accession>
<dbReference type="InterPro" id="IPR012340">
    <property type="entry name" value="NA-bd_OB-fold"/>
</dbReference>
<dbReference type="FunFam" id="2.40.50.140:FF:000051">
    <property type="entry name" value="RNA-binding transcriptional accessory protein"/>
    <property type="match status" value="1"/>
</dbReference>
<feature type="compositionally biased region" description="Low complexity" evidence="1">
    <location>
        <begin position="725"/>
        <end position="734"/>
    </location>
</feature>
<dbReference type="AlphaFoldDB" id="W0DVB9"/>
<dbReference type="InterPro" id="IPR010994">
    <property type="entry name" value="RuvA_2-like"/>
</dbReference>
<feature type="domain" description="S1 motif" evidence="2">
    <location>
        <begin position="651"/>
        <end position="720"/>
    </location>
</feature>
<evidence type="ECO:0000259" key="2">
    <source>
        <dbReference type="PROSITE" id="PS50126"/>
    </source>
</evidence>
<dbReference type="InterPro" id="IPR023323">
    <property type="entry name" value="Tex-like_dom_sf"/>
</dbReference>
<dbReference type="PROSITE" id="PS50126">
    <property type="entry name" value="S1"/>
    <property type="match status" value="1"/>
</dbReference>
<dbReference type="PANTHER" id="PTHR10724">
    <property type="entry name" value="30S RIBOSOMAL PROTEIN S1"/>
    <property type="match status" value="1"/>
</dbReference>
<dbReference type="InterPro" id="IPR044146">
    <property type="entry name" value="S1_Tex"/>
</dbReference>
<dbReference type="Proteomes" id="UP000005380">
    <property type="component" value="Chromosome"/>
</dbReference>
<dbReference type="SUPFAM" id="SSF47781">
    <property type="entry name" value="RuvA domain 2-like"/>
    <property type="match status" value="2"/>
</dbReference>
<keyword evidence="4" id="KW-1185">Reference proteome</keyword>
<dbReference type="Gene3D" id="3.30.420.140">
    <property type="entry name" value="YqgF/RNase H-like domain"/>
    <property type="match status" value="1"/>
</dbReference>
<dbReference type="Pfam" id="PF09371">
    <property type="entry name" value="Tex_N"/>
    <property type="match status" value="1"/>
</dbReference>
<dbReference type="InterPro" id="IPR032639">
    <property type="entry name" value="Tex_YqgF"/>
</dbReference>
<dbReference type="SUPFAM" id="SSF158832">
    <property type="entry name" value="Tex N-terminal region-like"/>
    <property type="match status" value="1"/>
</dbReference>
<reference evidence="3 4" key="1">
    <citation type="submission" date="2013-12" db="EMBL/GenBank/DDBJ databases">
        <authorList>
            <consortium name="DOE Joint Genome Institute"/>
            <person name="Kappler U."/>
            <person name="Huntemann M."/>
            <person name="Han J."/>
            <person name="Chen A."/>
            <person name="Kyrpides N."/>
            <person name="Mavromatis K."/>
            <person name="Markowitz V."/>
            <person name="Palaniappan K."/>
            <person name="Ivanova N."/>
            <person name="Schaumberg A."/>
            <person name="Pati A."/>
            <person name="Liolios K."/>
            <person name="Nordberg H.P."/>
            <person name="Cantor M.N."/>
            <person name="Hua S.X."/>
            <person name="Woyke T."/>
        </authorList>
    </citation>
    <scope>NUCLEOTIDE SEQUENCE [LARGE SCALE GENOMIC DNA]</scope>
    <source>
        <strain evidence="4">AL2</strain>
    </source>
</reference>
<dbReference type="KEGG" id="tao:THIAE_04815"/>
<dbReference type="InterPro" id="IPR003029">
    <property type="entry name" value="S1_domain"/>
</dbReference>
<dbReference type="Gene3D" id="2.40.50.140">
    <property type="entry name" value="Nucleic acid-binding proteins"/>
    <property type="match status" value="1"/>
</dbReference>
<dbReference type="SMART" id="SM00732">
    <property type="entry name" value="YqgFc"/>
    <property type="match status" value="1"/>
</dbReference>
<dbReference type="GO" id="GO:0003735">
    <property type="term" value="F:structural constituent of ribosome"/>
    <property type="evidence" value="ECO:0007669"/>
    <property type="project" value="TreeGrafter"/>
</dbReference>
<dbReference type="STRING" id="717772.THIAE_04815"/>
<dbReference type="InterPro" id="IPR055179">
    <property type="entry name" value="Tex-like_central_region"/>
</dbReference>
<evidence type="ECO:0000256" key="1">
    <source>
        <dbReference type="SAM" id="MobiDB-lite"/>
    </source>
</evidence>
<dbReference type="eggNOG" id="COG2183">
    <property type="taxonomic scope" value="Bacteria"/>
</dbReference>
<dbReference type="Gene3D" id="1.10.10.650">
    <property type="entry name" value="RuvA domain 2-like"/>
    <property type="match status" value="1"/>
</dbReference>
<feature type="compositionally biased region" description="Polar residues" evidence="1">
    <location>
        <begin position="749"/>
        <end position="758"/>
    </location>
</feature>
<dbReference type="GO" id="GO:0003729">
    <property type="term" value="F:mRNA binding"/>
    <property type="evidence" value="ECO:0007669"/>
    <property type="project" value="UniProtKB-ARBA"/>
</dbReference>
<dbReference type="GO" id="GO:0006412">
    <property type="term" value="P:translation"/>
    <property type="evidence" value="ECO:0007669"/>
    <property type="project" value="TreeGrafter"/>
</dbReference>
<feature type="compositionally biased region" description="Basic and acidic residues" evidence="1">
    <location>
        <begin position="738"/>
        <end position="748"/>
    </location>
</feature>
<dbReference type="FunFam" id="1.10.150.310:FF:000001">
    <property type="entry name" value="RNA-binding transcriptional accessory protein"/>
    <property type="match status" value="1"/>
</dbReference>